<reference evidence="1" key="1">
    <citation type="submission" date="2023-10" db="EMBL/GenBank/DDBJ databases">
        <title>Genome assembly of Pristionchus species.</title>
        <authorList>
            <person name="Yoshida K."/>
            <person name="Sommer R.J."/>
        </authorList>
    </citation>
    <scope>NUCLEOTIDE SEQUENCE</scope>
    <source>
        <strain evidence="1">RS0144</strain>
    </source>
</reference>
<evidence type="ECO:0000313" key="2">
    <source>
        <dbReference type="Proteomes" id="UP001432027"/>
    </source>
</evidence>
<feature type="non-terminal residue" evidence="1">
    <location>
        <position position="1"/>
    </location>
</feature>
<dbReference type="Proteomes" id="UP001432027">
    <property type="component" value="Unassembled WGS sequence"/>
</dbReference>
<gene>
    <name evidence="1" type="ORF">PENTCL1PPCAC_9134</name>
</gene>
<accession>A0AAV5SVN3</accession>
<evidence type="ECO:0000313" key="1">
    <source>
        <dbReference type="EMBL" id="GMS86959.1"/>
    </source>
</evidence>
<dbReference type="EMBL" id="BTSX01000002">
    <property type="protein sequence ID" value="GMS86959.1"/>
    <property type="molecule type" value="Genomic_DNA"/>
</dbReference>
<protein>
    <submittedName>
        <fullName evidence="1">Uncharacterized protein</fullName>
    </submittedName>
</protein>
<keyword evidence="2" id="KW-1185">Reference proteome</keyword>
<organism evidence="1 2">
    <name type="scientific">Pristionchus entomophagus</name>
    <dbReference type="NCBI Taxonomy" id="358040"/>
    <lineage>
        <taxon>Eukaryota</taxon>
        <taxon>Metazoa</taxon>
        <taxon>Ecdysozoa</taxon>
        <taxon>Nematoda</taxon>
        <taxon>Chromadorea</taxon>
        <taxon>Rhabditida</taxon>
        <taxon>Rhabditina</taxon>
        <taxon>Diplogasteromorpha</taxon>
        <taxon>Diplogasteroidea</taxon>
        <taxon>Neodiplogasteridae</taxon>
        <taxon>Pristionchus</taxon>
    </lineage>
</organism>
<name>A0AAV5SVN3_9BILA</name>
<sequence length="99" mass="11382">GAMSRNPSLRIESTLDPHQVDLEQRVIGLSVFSNFINLHVDCVLISSFMSLVIKRYQKYHPGQWQVRATEHINLTIINDGLPDEMRFIRNTVDGSFIIK</sequence>
<proteinExistence type="predicted"/>
<comment type="caution">
    <text evidence="1">The sequence shown here is derived from an EMBL/GenBank/DDBJ whole genome shotgun (WGS) entry which is preliminary data.</text>
</comment>
<feature type="non-terminal residue" evidence="1">
    <location>
        <position position="99"/>
    </location>
</feature>
<dbReference type="AlphaFoldDB" id="A0AAV5SVN3"/>